<comment type="caution">
    <text evidence="2">The sequence shown here is derived from an EMBL/GenBank/DDBJ whole genome shotgun (WGS) entry which is preliminary data.</text>
</comment>
<dbReference type="Proteomes" id="UP001597216">
    <property type="component" value="Unassembled WGS sequence"/>
</dbReference>
<accession>A0ABW3SZ71</accession>
<feature type="region of interest" description="Disordered" evidence="1">
    <location>
        <begin position="86"/>
        <end position="107"/>
    </location>
</feature>
<feature type="compositionally biased region" description="Basic and acidic residues" evidence="1">
    <location>
        <begin position="34"/>
        <end position="44"/>
    </location>
</feature>
<evidence type="ECO:0000313" key="2">
    <source>
        <dbReference type="EMBL" id="MFD1190033.1"/>
    </source>
</evidence>
<feature type="region of interest" description="Disordered" evidence="1">
    <location>
        <begin position="120"/>
        <end position="144"/>
    </location>
</feature>
<protein>
    <submittedName>
        <fullName evidence="2">Uncharacterized protein</fullName>
    </submittedName>
</protein>
<dbReference type="EMBL" id="JBHTLQ010000008">
    <property type="protein sequence ID" value="MFD1190033.1"/>
    <property type="molecule type" value="Genomic_DNA"/>
</dbReference>
<name>A0ABW3SZ71_9CAUL</name>
<organism evidence="2 3">
    <name type="scientific">Phenylobacterium conjunctum</name>
    <dbReference type="NCBI Taxonomy" id="1298959"/>
    <lineage>
        <taxon>Bacteria</taxon>
        <taxon>Pseudomonadati</taxon>
        <taxon>Pseudomonadota</taxon>
        <taxon>Alphaproteobacteria</taxon>
        <taxon>Caulobacterales</taxon>
        <taxon>Caulobacteraceae</taxon>
        <taxon>Phenylobacterium</taxon>
    </lineage>
</organism>
<gene>
    <name evidence="2" type="ORF">ACFQ27_05525</name>
</gene>
<feature type="compositionally biased region" description="Polar residues" evidence="1">
    <location>
        <begin position="88"/>
        <end position="103"/>
    </location>
</feature>
<reference evidence="3" key="1">
    <citation type="journal article" date="2019" name="Int. J. Syst. Evol. Microbiol.">
        <title>The Global Catalogue of Microorganisms (GCM) 10K type strain sequencing project: providing services to taxonomists for standard genome sequencing and annotation.</title>
        <authorList>
            <consortium name="The Broad Institute Genomics Platform"/>
            <consortium name="The Broad Institute Genome Sequencing Center for Infectious Disease"/>
            <person name="Wu L."/>
            <person name="Ma J."/>
        </authorList>
    </citation>
    <scope>NUCLEOTIDE SEQUENCE [LARGE SCALE GENOMIC DNA]</scope>
    <source>
        <strain evidence="3">CCUG 55074</strain>
    </source>
</reference>
<keyword evidence="3" id="KW-1185">Reference proteome</keyword>
<sequence>MSMSISGFAPAAQASSSLGLGANLSPTTSQSPADKAKAAAEARKAAQQQMLDEVKKKGIYAWAQEQKWEKLKEKIRAQIMSERGLTEDSLSGMNATDRQSAEASIQEEITRRIQEAMRSEFETKARQGAQDGKAAAPAIIDISV</sequence>
<evidence type="ECO:0000256" key="1">
    <source>
        <dbReference type="SAM" id="MobiDB-lite"/>
    </source>
</evidence>
<evidence type="ECO:0000313" key="3">
    <source>
        <dbReference type="Proteomes" id="UP001597216"/>
    </source>
</evidence>
<dbReference type="RefSeq" id="WP_374342627.1">
    <property type="nucleotide sequence ID" value="NZ_JBHTLQ010000008.1"/>
</dbReference>
<feature type="compositionally biased region" description="Low complexity" evidence="1">
    <location>
        <begin position="16"/>
        <end position="26"/>
    </location>
</feature>
<feature type="region of interest" description="Disordered" evidence="1">
    <location>
        <begin position="16"/>
        <end position="48"/>
    </location>
</feature>
<proteinExistence type="predicted"/>